<reference evidence="3 4" key="1">
    <citation type="submission" date="2018-01" db="EMBL/GenBank/DDBJ databases">
        <title>Bacillus asahii Genome sequencing and assembly.</title>
        <authorList>
            <person name="Jiang H."/>
            <person name="Feng Y."/>
            <person name="Zhao F."/>
            <person name="Lin X."/>
        </authorList>
    </citation>
    <scope>NUCLEOTIDE SEQUENCE [LARGE SCALE GENOMIC DNA]</scope>
    <source>
        <strain evidence="3 4">OM18</strain>
    </source>
</reference>
<evidence type="ECO:0000313" key="3">
    <source>
        <dbReference type="EMBL" id="AZV43623.1"/>
    </source>
</evidence>
<dbReference type="RefSeq" id="WP_127760764.1">
    <property type="nucleotide sequence ID" value="NZ_CP026095.1"/>
</dbReference>
<name>A0A3Q9RK80_9BACI</name>
<dbReference type="SUPFAM" id="SSF47413">
    <property type="entry name" value="lambda repressor-like DNA-binding domains"/>
    <property type="match status" value="1"/>
</dbReference>
<dbReference type="EMBL" id="CP026095">
    <property type="protein sequence ID" value="AZV43623.1"/>
    <property type="molecule type" value="Genomic_DNA"/>
</dbReference>
<dbReference type="KEGG" id="pasa:BAOM_3014"/>
<sequence>MMKVNVGDFLRLKRLEKRMTLSDIASKVGVSTNYISEIEKGTKSNPSDDKIIQLAEIFNLNEDDLFVAFNKLPLSARKEIYAHPSLAKALSELNNDQSLSYEKKEQFYNKLVYWYKKISEEDN</sequence>
<dbReference type="CDD" id="cd00093">
    <property type="entry name" value="HTH_XRE"/>
    <property type="match status" value="1"/>
</dbReference>
<dbReference type="InterPro" id="IPR010982">
    <property type="entry name" value="Lambda_DNA-bd_dom_sf"/>
</dbReference>
<dbReference type="GO" id="GO:0003677">
    <property type="term" value="F:DNA binding"/>
    <property type="evidence" value="ECO:0007669"/>
    <property type="project" value="UniProtKB-KW"/>
</dbReference>
<protein>
    <submittedName>
        <fullName evidence="3">Transcriptional regulator</fullName>
    </submittedName>
</protein>
<evidence type="ECO:0000256" key="1">
    <source>
        <dbReference type="ARBA" id="ARBA00023125"/>
    </source>
</evidence>
<dbReference type="OrthoDB" id="1859224at2"/>
<organism evidence="3 4">
    <name type="scientific">Peribacillus asahii</name>
    <dbReference type="NCBI Taxonomy" id="228899"/>
    <lineage>
        <taxon>Bacteria</taxon>
        <taxon>Bacillati</taxon>
        <taxon>Bacillota</taxon>
        <taxon>Bacilli</taxon>
        <taxon>Bacillales</taxon>
        <taxon>Bacillaceae</taxon>
        <taxon>Peribacillus</taxon>
    </lineage>
</organism>
<gene>
    <name evidence="3" type="ORF">BAOM_3014</name>
</gene>
<dbReference type="InterPro" id="IPR001387">
    <property type="entry name" value="Cro/C1-type_HTH"/>
</dbReference>
<accession>A0A3Q9RK80</accession>
<evidence type="ECO:0000259" key="2">
    <source>
        <dbReference type="PROSITE" id="PS50943"/>
    </source>
</evidence>
<dbReference type="PANTHER" id="PTHR46558">
    <property type="entry name" value="TRACRIPTIONAL REGULATORY PROTEIN-RELATED-RELATED"/>
    <property type="match status" value="1"/>
</dbReference>
<proteinExistence type="predicted"/>
<dbReference type="Gene3D" id="1.10.260.40">
    <property type="entry name" value="lambda repressor-like DNA-binding domains"/>
    <property type="match status" value="1"/>
</dbReference>
<feature type="domain" description="HTH cro/C1-type" evidence="2">
    <location>
        <begin position="10"/>
        <end position="65"/>
    </location>
</feature>
<dbReference type="SMART" id="SM00530">
    <property type="entry name" value="HTH_XRE"/>
    <property type="match status" value="1"/>
</dbReference>
<keyword evidence="1" id="KW-0238">DNA-binding</keyword>
<dbReference type="Proteomes" id="UP000283095">
    <property type="component" value="Chromosome"/>
</dbReference>
<dbReference type="Pfam" id="PF01381">
    <property type="entry name" value="HTH_3"/>
    <property type="match status" value="1"/>
</dbReference>
<dbReference type="PANTHER" id="PTHR46558:SF4">
    <property type="entry name" value="DNA-BIDING PHAGE PROTEIN"/>
    <property type="match status" value="1"/>
</dbReference>
<dbReference type="PROSITE" id="PS50943">
    <property type="entry name" value="HTH_CROC1"/>
    <property type="match status" value="1"/>
</dbReference>
<dbReference type="AlphaFoldDB" id="A0A3Q9RK80"/>
<evidence type="ECO:0000313" key="4">
    <source>
        <dbReference type="Proteomes" id="UP000283095"/>
    </source>
</evidence>